<keyword evidence="2 7" id="KW-0575">Peroxidase</keyword>
<evidence type="ECO:0000256" key="2">
    <source>
        <dbReference type="ARBA" id="ARBA00022559"/>
    </source>
</evidence>
<evidence type="ECO:0000256" key="7">
    <source>
        <dbReference type="RuleBase" id="RU366011"/>
    </source>
</evidence>
<dbReference type="GO" id="GO:0005829">
    <property type="term" value="C:cytosol"/>
    <property type="evidence" value="ECO:0007669"/>
    <property type="project" value="TreeGrafter"/>
</dbReference>
<dbReference type="GO" id="GO:0008379">
    <property type="term" value="F:thioredoxin peroxidase activity"/>
    <property type="evidence" value="ECO:0007669"/>
    <property type="project" value="InterPro"/>
</dbReference>
<dbReference type="GO" id="GO:0005739">
    <property type="term" value="C:mitochondrion"/>
    <property type="evidence" value="ECO:0007669"/>
    <property type="project" value="TreeGrafter"/>
</dbReference>
<evidence type="ECO:0000259" key="8">
    <source>
        <dbReference type="Pfam" id="PF08534"/>
    </source>
</evidence>
<dbReference type="GO" id="GO:0045454">
    <property type="term" value="P:cell redox homeostasis"/>
    <property type="evidence" value="ECO:0007669"/>
    <property type="project" value="TreeGrafter"/>
</dbReference>
<feature type="active site" description="Cysteine sulfenic acid (-SOH) intermediate" evidence="6">
    <location>
        <position position="70"/>
    </location>
</feature>
<dbReference type="EC" id="1.11.1.24" evidence="9"/>
<evidence type="ECO:0000256" key="1">
    <source>
        <dbReference type="ARBA" id="ARBA00010505"/>
    </source>
</evidence>
<evidence type="ECO:0000256" key="3">
    <source>
        <dbReference type="ARBA" id="ARBA00022862"/>
    </source>
</evidence>
<sequence>MFARRLATQATRVRAAPFHSTSRNLVQKGDAIPNLEVLVENSPGNKINLAKEIKGKAVIVGVPAAFSPACSSTHVPGYISHPKLKEAGQAFVVSVNDPFVMQAWGLTLDPQNKSGIRFLGDPSGKFTEALDLTFESSSIFGNDRSKRYALLVEDGKVKEAFVEPDNTGVDVSAAEKVLA</sequence>
<dbReference type="AlphaFoldDB" id="A0A8J8VVE6"/>
<evidence type="ECO:0000313" key="9">
    <source>
        <dbReference type="EMBL" id="KAF7712050.1"/>
    </source>
</evidence>
<accession>A0A8J8VVE6</accession>
<dbReference type="PANTHER" id="PTHR10430">
    <property type="entry name" value="PEROXIREDOXIN"/>
    <property type="match status" value="1"/>
</dbReference>
<keyword evidence="5 7" id="KW-0676">Redox-active center</keyword>
<organism evidence="9 10">
    <name type="scientific">Penicillium ucsense</name>
    <dbReference type="NCBI Taxonomy" id="2839758"/>
    <lineage>
        <taxon>Eukaryota</taxon>
        <taxon>Fungi</taxon>
        <taxon>Dikarya</taxon>
        <taxon>Ascomycota</taxon>
        <taxon>Pezizomycotina</taxon>
        <taxon>Eurotiomycetes</taxon>
        <taxon>Eurotiomycetidae</taxon>
        <taxon>Eurotiales</taxon>
        <taxon>Aspergillaceae</taxon>
        <taxon>Penicillium</taxon>
    </lineage>
</organism>
<dbReference type="InterPro" id="IPR036249">
    <property type="entry name" value="Thioredoxin-like_sf"/>
</dbReference>
<evidence type="ECO:0000313" key="10">
    <source>
        <dbReference type="Proteomes" id="UP000631181"/>
    </source>
</evidence>
<dbReference type="SUPFAM" id="SSF52833">
    <property type="entry name" value="Thioredoxin-like"/>
    <property type="match status" value="1"/>
</dbReference>
<keyword evidence="10" id="KW-1185">Reference proteome</keyword>
<dbReference type="Gene3D" id="3.40.30.10">
    <property type="entry name" value="Glutaredoxin"/>
    <property type="match status" value="1"/>
</dbReference>
<dbReference type="InterPro" id="IPR013740">
    <property type="entry name" value="Redoxin"/>
</dbReference>
<name>A0A8J8VVE6_9EURO</name>
<dbReference type="GO" id="GO:0005777">
    <property type="term" value="C:peroxisome"/>
    <property type="evidence" value="ECO:0007669"/>
    <property type="project" value="TreeGrafter"/>
</dbReference>
<keyword evidence="4 7" id="KW-0560">Oxidoreductase</keyword>
<feature type="domain" description="Redoxin" evidence="8">
    <location>
        <begin position="27"/>
        <end position="178"/>
    </location>
</feature>
<protein>
    <submittedName>
        <fullName evidence="9">Peroxiredoxin, mitochondrial</fullName>
        <ecNumber evidence="9">1.11.1.24</ecNumber>
    </submittedName>
</protein>
<dbReference type="EMBL" id="WIWV01000313">
    <property type="protein sequence ID" value="KAF7712050.1"/>
    <property type="molecule type" value="Genomic_DNA"/>
</dbReference>
<dbReference type="Proteomes" id="UP000631181">
    <property type="component" value="Unassembled WGS sequence"/>
</dbReference>
<dbReference type="InterPro" id="IPR037944">
    <property type="entry name" value="PRX5-like"/>
</dbReference>
<comment type="function">
    <text evidence="7">Thiol-specific peroxidase that catalyzes the reduction of hydrogen peroxide and organic hydroperoxides to water and alcohols, respectively. Plays a role in cell protection against oxidative stress by detoxifying peroxides.</text>
</comment>
<gene>
    <name evidence="9" type="ORF">PECM_004834</name>
</gene>
<evidence type="ECO:0000256" key="6">
    <source>
        <dbReference type="PIRSR" id="PIRSR637944-1"/>
    </source>
</evidence>
<comment type="caution">
    <text evidence="9">The sequence shown here is derived from an EMBL/GenBank/DDBJ whole genome shotgun (WGS) entry which is preliminary data.</text>
</comment>
<dbReference type="Pfam" id="PF08534">
    <property type="entry name" value="Redoxin"/>
    <property type="match status" value="1"/>
</dbReference>
<dbReference type="GO" id="GO:0042744">
    <property type="term" value="P:hydrogen peroxide catabolic process"/>
    <property type="evidence" value="ECO:0007669"/>
    <property type="project" value="TreeGrafter"/>
</dbReference>
<dbReference type="CDD" id="cd03013">
    <property type="entry name" value="PRX5_like"/>
    <property type="match status" value="1"/>
</dbReference>
<comment type="similarity">
    <text evidence="1 7">Belongs to the peroxiredoxin family. Prx5 subfamily.</text>
</comment>
<evidence type="ECO:0000256" key="5">
    <source>
        <dbReference type="ARBA" id="ARBA00023284"/>
    </source>
</evidence>
<dbReference type="GO" id="GO:0034599">
    <property type="term" value="P:cellular response to oxidative stress"/>
    <property type="evidence" value="ECO:0007669"/>
    <property type="project" value="InterPro"/>
</dbReference>
<dbReference type="FunFam" id="3.40.30.10:FF:000159">
    <property type="entry name" value="Peroxiredoxin"/>
    <property type="match status" value="1"/>
</dbReference>
<dbReference type="PANTHER" id="PTHR10430:SF39">
    <property type="entry name" value="PEROXISOMAL MEMBRANE ASSOCIATED PROTEIN 20"/>
    <property type="match status" value="1"/>
</dbReference>
<keyword evidence="3 7" id="KW-0049">Antioxidant</keyword>
<reference evidence="9" key="1">
    <citation type="journal article" date="2020" name="Front. Microbiol.">
        <title>Gene regulatory networks of Penicillium echinulatum 2HH and Penicillium oxalicum 114-2 inferred by a computational biology approach.</title>
        <authorList>
            <person name="Lenz A.R."/>
            <person name="Galan-Vasquez E."/>
            <person name="Balbinot E."/>
            <person name="De Abreu F.P."/>
            <person name="De Oliveira N.S."/>
            <person name="Da Rosa L.O."/>
            <person name="De Avila E Silva S."/>
            <person name="Camassola M."/>
            <person name="Dillon A.J.P."/>
            <person name="Perez-Rueda E."/>
        </authorList>
    </citation>
    <scope>NUCLEOTIDE SEQUENCE</scope>
    <source>
        <strain evidence="9">S1M29</strain>
    </source>
</reference>
<dbReference type="OrthoDB" id="1882547at2759"/>
<proteinExistence type="inferred from homology"/>
<evidence type="ECO:0000256" key="4">
    <source>
        <dbReference type="ARBA" id="ARBA00023002"/>
    </source>
</evidence>